<feature type="region of interest" description="Linker" evidence="18">
    <location>
        <begin position="230"/>
        <end position="250"/>
    </location>
</feature>
<keyword evidence="9 18" id="KW-0460">Magnesium</keyword>
<evidence type="ECO:0000256" key="7">
    <source>
        <dbReference type="ARBA" id="ARBA00022723"/>
    </source>
</evidence>
<evidence type="ECO:0000256" key="2">
    <source>
        <dbReference type="ARBA" id="ARBA00007707"/>
    </source>
</evidence>
<evidence type="ECO:0000256" key="8">
    <source>
        <dbReference type="ARBA" id="ARBA00022737"/>
    </source>
</evidence>
<dbReference type="InterPro" id="IPR018357">
    <property type="entry name" value="Hexapep_transf_CS"/>
</dbReference>
<comment type="function">
    <text evidence="17 18">Catalyzes the last two sequential reactions in the de novo biosynthetic pathway for UDP-N-acetylglucosamine (UDP-GlcNAc). The C-terminal domain catalyzes the transfer of acetyl group from acetyl coenzyme A to glucosamine-1-phosphate (GlcN-1-P) to produce N-acetylglucosamine-1-phosphate (GlcNAc-1-P), which is converted into UDP-GlcNAc by the transfer of uridine 5-monophosphate (from uridine 5-triphosphate), a reaction catalyzed by the N-terminal domain.</text>
</comment>
<dbReference type="PROSITE" id="PS00101">
    <property type="entry name" value="HEXAPEP_TRANSFERASES"/>
    <property type="match status" value="1"/>
</dbReference>
<reference evidence="21 22" key="1">
    <citation type="submission" date="2014-01" db="EMBL/GenBank/DDBJ databases">
        <title>Genome sequence determination for a cystic fibrosis isolate, Inquilinus limosus.</title>
        <authorList>
            <person name="Pino M."/>
            <person name="Di Conza J."/>
            <person name="Gutkind G."/>
        </authorList>
    </citation>
    <scope>NUCLEOTIDE SEQUENCE [LARGE SCALE GENOMIC DNA]</scope>
    <source>
        <strain evidence="21 22">MP06</strain>
    </source>
</reference>
<dbReference type="GO" id="GO:0000287">
    <property type="term" value="F:magnesium ion binding"/>
    <property type="evidence" value="ECO:0007669"/>
    <property type="project" value="UniProtKB-UniRule"/>
</dbReference>
<comment type="catalytic activity">
    <reaction evidence="16 18">
        <text>N-acetyl-alpha-D-glucosamine 1-phosphate + UTP + H(+) = UDP-N-acetyl-alpha-D-glucosamine + diphosphate</text>
        <dbReference type="Rhea" id="RHEA:13509"/>
        <dbReference type="ChEBI" id="CHEBI:15378"/>
        <dbReference type="ChEBI" id="CHEBI:33019"/>
        <dbReference type="ChEBI" id="CHEBI:46398"/>
        <dbReference type="ChEBI" id="CHEBI:57705"/>
        <dbReference type="ChEBI" id="CHEBI:57776"/>
        <dbReference type="EC" id="2.7.7.23"/>
    </reaction>
</comment>
<dbReference type="RefSeq" id="WP_034844351.1">
    <property type="nucleotide sequence ID" value="NZ_JANX01000375.1"/>
</dbReference>
<dbReference type="AlphaFoldDB" id="A0A0A0D215"/>
<feature type="binding site" evidence="18">
    <location>
        <position position="363"/>
    </location>
    <ligand>
        <name>acetyl-CoA</name>
        <dbReference type="ChEBI" id="CHEBI:57288"/>
    </ligand>
</feature>
<dbReference type="EC" id="2.7.7.23" evidence="18"/>
<evidence type="ECO:0000259" key="20">
    <source>
        <dbReference type="Pfam" id="PF12804"/>
    </source>
</evidence>
<feature type="active site" description="Proton acceptor" evidence="18">
    <location>
        <position position="346"/>
    </location>
</feature>
<keyword evidence="13 18" id="KW-0012">Acyltransferase</keyword>
<feature type="binding site" evidence="18">
    <location>
        <position position="155"/>
    </location>
    <ligand>
        <name>UDP-N-acetyl-alpha-D-glucosamine</name>
        <dbReference type="ChEBI" id="CHEBI:57705"/>
    </ligand>
</feature>
<comment type="pathway">
    <text evidence="18">Nucleotide-sugar biosynthesis; UDP-N-acetyl-alpha-D-glucosamine biosynthesis; UDP-N-acetyl-alpha-D-glucosamine from N-acetyl-alpha-D-glucosamine 1-phosphate: step 1/1.</text>
</comment>
<evidence type="ECO:0000256" key="4">
    <source>
        <dbReference type="ARBA" id="ARBA00022490"/>
    </source>
</evidence>
<dbReference type="HAMAP" id="MF_01631">
    <property type="entry name" value="GlmU"/>
    <property type="match status" value="1"/>
</dbReference>
<evidence type="ECO:0000256" key="5">
    <source>
        <dbReference type="ARBA" id="ARBA00022679"/>
    </source>
</evidence>
<dbReference type="GO" id="GO:0000902">
    <property type="term" value="P:cell morphogenesis"/>
    <property type="evidence" value="ECO:0007669"/>
    <property type="project" value="UniProtKB-UniRule"/>
</dbReference>
<feature type="binding site" evidence="18">
    <location>
        <position position="23"/>
    </location>
    <ligand>
        <name>UDP-N-acetyl-alpha-D-glucosamine</name>
        <dbReference type="ChEBI" id="CHEBI:57705"/>
    </ligand>
</feature>
<keyword evidence="8 18" id="KW-0677">Repeat</keyword>
<dbReference type="Pfam" id="PF12804">
    <property type="entry name" value="NTP_transf_3"/>
    <property type="match status" value="1"/>
</dbReference>
<organism evidence="21 22">
    <name type="scientific">Inquilinus limosus MP06</name>
    <dbReference type="NCBI Taxonomy" id="1398085"/>
    <lineage>
        <taxon>Bacteria</taxon>
        <taxon>Pseudomonadati</taxon>
        <taxon>Pseudomonadota</taxon>
        <taxon>Alphaproteobacteria</taxon>
        <taxon>Rhodospirillales</taxon>
        <taxon>Rhodospirillaceae</taxon>
        <taxon>Inquilinus</taxon>
    </lineage>
</organism>
<feature type="binding site" evidence="18">
    <location>
        <begin position="9"/>
        <end position="12"/>
    </location>
    <ligand>
        <name>UDP-N-acetyl-alpha-D-glucosamine</name>
        <dbReference type="ChEBI" id="CHEBI:57705"/>
    </ligand>
</feature>
<keyword evidence="14 18" id="KW-0961">Cell wall biogenesis/degradation</keyword>
<evidence type="ECO:0000256" key="18">
    <source>
        <dbReference type="HAMAP-Rule" id="MF_01631"/>
    </source>
</evidence>
<dbReference type="NCBIfam" id="TIGR01173">
    <property type="entry name" value="glmU"/>
    <property type="match status" value="1"/>
</dbReference>
<keyword evidence="11 18" id="KW-0573">Peptidoglycan synthesis</keyword>
<evidence type="ECO:0000256" key="6">
    <source>
        <dbReference type="ARBA" id="ARBA00022695"/>
    </source>
</evidence>
<dbReference type="GO" id="GO:0009245">
    <property type="term" value="P:lipid A biosynthetic process"/>
    <property type="evidence" value="ECO:0007669"/>
    <property type="project" value="UniProtKB-UniRule"/>
</dbReference>
<feature type="binding site" evidence="18">
    <location>
        <position position="423"/>
    </location>
    <ligand>
        <name>acetyl-CoA</name>
        <dbReference type="ChEBI" id="CHEBI:57288"/>
    </ligand>
</feature>
<comment type="caution">
    <text evidence="18">Lacks conserved residue(s) required for the propagation of feature annotation.</text>
</comment>
<comment type="catalytic activity">
    <reaction evidence="15 18">
        <text>alpha-D-glucosamine 1-phosphate + acetyl-CoA = N-acetyl-alpha-D-glucosamine 1-phosphate + CoA + H(+)</text>
        <dbReference type="Rhea" id="RHEA:13725"/>
        <dbReference type="ChEBI" id="CHEBI:15378"/>
        <dbReference type="ChEBI" id="CHEBI:57287"/>
        <dbReference type="ChEBI" id="CHEBI:57288"/>
        <dbReference type="ChEBI" id="CHEBI:57776"/>
        <dbReference type="ChEBI" id="CHEBI:58516"/>
        <dbReference type="EC" id="2.3.1.157"/>
    </reaction>
</comment>
<dbReference type="SUPFAM" id="SSF53448">
    <property type="entry name" value="Nucleotide-diphospho-sugar transferases"/>
    <property type="match status" value="1"/>
</dbReference>
<name>A0A0A0D215_9PROT</name>
<dbReference type="PANTHER" id="PTHR43584:SF3">
    <property type="entry name" value="BIFUNCTIONAL PROTEIN GLMU"/>
    <property type="match status" value="1"/>
</dbReference>
<evidence type="ECO:0000256" key="13">
    <source>
        <dbReference type="ARBA" id="ARBA00023315"/>
    </source>
</evidence>
<feature type="binding site" evidence="18">
    <location>
        <position position="140"/>
    </location>
    <ligand>
        <name>UDP-N-acetyl-alpha-D-glucosamine</name>
        <dbReference type="ChEBI" id="CHEBI:57705"/>
    </ligand>
</feature>
<comment type="similarity">
    <text evidence="3 18">In the N-terminal section; belongs to the N-acetylglucosamine-1-phosphate uridyltransferase family.</text>
</comment>
<feature type="binding site" evidence="18">
    <location>
        <position position="227"/>
    </location>
    <ligand>
        <name>Mg(2+)</name>
        <dbReference type="ChEBI" id="CHEBI:18420"/>
    </ligand>
</feature>
<dbReference type="UniPathway" id="UPA00973"/>
<dbReference type="Pfam" id="PF00132">
    <property type="entry name" value="Hexapep"/>
    <property type="match status" value="1"/>
</dbReference>
<dbReference type="OrthoDB" id="9775031at2"/>
<dbReference type="Gene3D" id="3.90.550.10">
    <property type="entry name" value="Spore Coat Polysaccharide Biosynthesis Protein SpsA, Chain A"/>
    <property type="match status" value="1"/>
</dbReference>
<feature type="binding site" evidence="18">
    <location>
        <position position="334"/>
    </location>
    <ligand>
        <name>UDP-N-acetyl-alpha-D-glucosamine</name>
        <dbReference type="ChEBI" id="CHEBI:57705"/>
    </ligand>
</feature>
<keyword evidence="10 18" id="KW-0133">Cell shape</keyword>
<feature type="binding site" evidence="18">
    <location>
        <position position="227"/>
    </location>
    <ligand>
        <name>UDP-N-acetyl-alpha-D-glucosamine</name>
        <dbReference type="ChEBI" id="CHEBI:57705"/>
    </ligand>
</feature>
<keyword evidence="7 18" id="KW-0479">Metal-binding</keyword>
<evidence type="ECO:0000313" key="22">
    <source>
        <dbReference type="Proteomes" id="UP000029995"/>
    </source>
</evidence>
<evidence type="ECO:0000256" key="14">
    <source>
        <dbReference type="ARBA" id="ARBA00023316"/>
    </source>
</evidence>
<dbReference type="NCBIfam" id="NF010933">
    <property type="entry name" value="PRK14353.1"/>
    <property type="match status" value="1"/>
</dbReference>
<comment type="subcellular location">
    <subcellularLocation>
        <location evidence="1 18">Cytoplasm</location>
    </subcellularLocation>
</comment>
<keyword evidence="6 18" id="KW-0548">Nucleotidyltransferase</keyword>
<feature type="binding site" evidence="18">
    <location>
        <position position="72"/>
    </location>
    <ligand>
        <name>UDP-N-acetyl-alpha-D-glucosamine</name>
        <dbReference type="ChEBI" id="CHEBI:57705"/>
    </ligand>
</feature>
<accession>A0A0A0D215</accession>
<comment type="pathway">
    <text evidence="18">Bacterial outer membrane biogenesis; LPS lipid A biosynthesis.</text>
</comment>
<dbReference type="GO" id="GO:0005737">
    <property type="term" value="C:cytoplasm"/>
    <property type="evidence" value="ECO:0007669"/>
    <property type="project" value="UniProtKB-SubCell"/>
</dbReference>
<evidence type="ECO:0000313" key="21">
    <source>
        <dbReference type="EMBL" id="KGM32104.1"/>
    </source>
</evidence>
<dbReference type="UniPathway" id="UPA00113">
    <property type="reaction ID" value="UER00532"/>
</dbReference>
<feature type="binding site" evidence="18">
    <location>
        <position position="316"/>
    </location>
    <ligand>
        <name>UDP-N-acetyl-alpha-D-glucosamine</name>
        <dbReference type="ChEBI" id="CHEBI:57705"/>
    </ligand>
</feature>
<keyword evidence="4 18" id="KW-0963">Cytoplasm</keyword>
<keyword evidence="5 18" id="KW-0808">Transferase</keyword>
<feature type="binding site" evidence="18">
    <location>
        <position position="102"/>
    </location>
    <ligand>
        <name>Mg(2+)</name>
        <dbReference type="ChEBI" id="CHEBI:18420"/>
    </ligand>
</feature>
<evidence type="ECO:0000256" key="11">
    <source>
        <dbReference type="ARBA" id="ARBA00022984"/>
    </source>
</evidence>
<dbReference type="InterPro" id="IPR050065">
    <property type="entry name" value="GlmU-like"/>
</dbReference>
<comment type="cofactor">
    <cofactor evidence="18">
        <name>Mg(2+)</name>
        <dbReference type="ChEBI" id="CHEBI:18420"/>
    </cofactor>
    <text evidence="18">Binds 1 Mg(2+) ion per subunit.</text>
</comment>
<feature type="binding site" evidence="18">
    <location>
        <position position="349"/>
    </location>
    <ligand>
        <name>UDP-N-acetyl-alpha-D-glucosamine</name>
        <dbReference type="ChEBI" id="CHEBI:57705"/>
    </ligand>
</feature>
<dbReference type="Gene3D" id="2.160.10.10">
    <property type="entry name" value="Hexapeptide repeat proteins"/>
    <property type="match status" value="1"/>
</dbReference>
<dbReference type="EMBL" id="JANX01000375">
    <property type="protein sequence ID" value="KGM32104.1"/>
    <property type="molecule type" value="Genomic_DNA"/>
</dbReference>
<dbReference type="Proteomes" id="UP000029995">
    <property type="component" value="Unassembled WGS sequence"/>
</dbReference>
<comment type="caution">
    <text evidence="21">The sequence shown here is derived from an EMBL/GenBank/DDBJ whole genome shotgun (WGS) entry which is preliminary data.</text>
</comment>
<evidence type="ECO:0000256" key="1">
    <source>
        <dbReference type="ARBA" id="ARBA00004496"/>
    </source>
</evidence>
<feature type="binding site" evidence="18">
    <location>
        <position position="406"/>
    </location>
    <ligand>
        <name>acetyl-CoA</name>
        <dbReference type="ChEBI" id="CHEBI:57288"/>
    </ligand>
</feature>
<feature type="domain" description="MobA-like NTP transferase" evidence="20">
    <location>
        <begin position="6"/>
        <end position="137"/>
    </location>
</feature>
<dbReference type="EC" id="2.3.1.157" evidence="18"/>
<proteinExistence type="inferred from homology"/>
<evidence type="ECO:0000256" key="12">
    <source>
        <dbReference type="ARBA" id="ARBA00023268"/>
    </source>
</evidence>
<feature type="binding site" evidence="18">
    <location>
        <begin position="77"/>
        <end position="78"/>
    </location>
    <ligand>
        <name>UDP-N-acetyl-alpha-D-glucosamine</name>
        <dbReference type="ChEBI" id="CHEBI:57705"/>
    </ligand>
</feature>
<evidence type="ECO:0000256" key="9">
    <source>
        <dbReference type="ARBA" id="ARBA00022842"/>
    </source>
</evidence>
<feature type="region of interest" description="Disordered" evidence="19">
    <location>
        <begin position="425"/>
        <end position="452"/>
    </location>
</feature>
<evidence type="ECO:0000256" key="19">
    <source>
        <dbReference type="SAM" id="MobiDB-lite"/>
    </source>
</evidence>
<gene>
    <name evidence="18 21" type="primary">glmU</name>
    <name evidence="21" type="ORF">P409_23335</name>
</gene>
<comment type="pathway">
    <text evidence="18">Nucleotide-sugar biosynthesis; UDP-N-acetyl-alpha-D-glucosamine biosynthesis; N-acetyl-alpha-D-glucosamine 1-phosphate from alpha-D-glucosamine 6-phosphate (route II): step 2/2.</text>
</comment>
<dbReference type="InterPro" id="IPR005882">
    <property type="entry name" value="Bifunctional_GlmU"/>
</dbReference>
<sequence length="452" mass="47455">MSAVACLILAAGKGTRMKSDRPKVMHELAGRSMLGHVVAAARALAPERIAVVVGPGMEAVAKSVAPVPTVVQPDQKGTGDAVRAALPAIAGFDGDVIVLFGDTPLLTAATLERLVAARRAPENPAVVVLGMRPDDPLQYGRLVLTGDGGLDRIVEFSEASDFERQIGLCNAGIMTFDGRRLPELIAALKANNAKGEFFLTDTVEAARARGWACSVVEGDPDEVLGINSRVELADAETILQDRLRRQAMLGGATLIDPKTVWLSADTRLGRDVVIGPSTFFGPGVTVEDGVEILGFSHIEGATIRSGARIGPFARLRPVTVVGEGAHIGNFVELKAADLAAGAKANHLTYLGDVSVGERTNIGAGTIVSNYDGYNKFRTSIGAEVFVGSDTVLVAPVTVGDRSNIAAGSVITRDVAPDALAIGRARQEDKPGWAPAYREKKKAEKAKRAQEKS</sequence>
<feature type="binding site" evidence="18">
    <location>
        <position position="360"/>
    </location>
    <ligand>
        <name>UDP-N-acetyl-alpha-D-glucosamine</name>
        <dbReference type="ChEBI" id="CHEBI:57705"/>
    </ligand>
</feature>
<dbReference type="InterPro" id="IPR011004">
    <property type="entry name" value="Trimer_LpxA-like_sf"/>
</dbReference>
<dbReference type="GO" id="GO:0003977">
    <property type="term" value="F:UDP-N-acetylglucosamine diphosphorylase activity"/>
    <property type="evidence" value="ECO:0007669"/>
    <property type="project" value="UniProtKB-UniRule"/>
</dbReference>
<feature type="region of interest" description="N-acetyltransferase" evidence="18">
    <location>
        <begin position="251"/>
        <end position="452"/>
    </location>
</feature>
<feature type="binding site" evidence="18">
    <location>
        <begin position="369"/>
        <end position="370"/>
    </location>
    <ligand>
        <name>acetyl-CoA</name>
        <dbReference type="ChEBI" id="CHEBI:57288"/>
    </ligand>
</feature>
<feature type="region of interest" description="Pyrophosphorylase" evidence="18">
    <location>
        <begin position="1"/>
        <end position="229"/>
    </location>
</feature>
<protein>
    <recommendedName>
        <fullName evidence="18">Bifunctional protein GlmU</fullName>
    </recommendedName>
    <domain>
        <recommendedName>
            <fullName evidence="18">UDP-N-acetylglucosamine pyrophosphorylase</fullName>
            <ecNumber evidence="18">2.7.7.23</ecNumber>
        </recommendedName>
        <alternativeName>
            <fullName evidence="18">N-acetylglucosamine-1-phosphate uridyltransferase</fullName>
        </alternativeName>
    </domain>
    <domain>
        <recommendedName>
            <fullName evidence="18">Glucosamine-1-phosphate N-acetyltransferase</fullName>
            <ecNumber evidence="18">2.3.1.157</ecNumber>
        </recommendedName>
    </domain>
</protein>
<dbReference type="CDD" id="cd02540">
    <property type="entry name" value="GT2_GlmU_N_bac"/>
    <property type="match status" value="1"/>
</dbReference>
<dbReference type="PANTHER" id="PTHR43584">
    <property type="entry name" value="NUCLEOTIDYL TRANSFERASE"/>
    <property type="match status" value="1"/>
</dbReference>
<dbReference type="GO" id="GO:0019134">
    <property type="term" value="F:glucosamine-1-phosphate N-acetyltransferase activity"/>
    <property type="evidence" value="ECO:0007669"/>
    <property type="project" value="UniProtKB-UniRule"/>
</dbReference>
<evidence type="ECO:0000256" key="3">
    <source>
        <dbReference type="ARBA" id="ARBA00007947"/>
    </source>
</evidence>
<dbReference type="GO" id="GO:0008360">
    <property type="term" value="P:regulation of cell shape"/>
    <property type="evidence" value="ECO:0007669"/>
    <property type="project" value="UniProtKB-KW"/>
</dbReference>
<dbReference type="GO" id="GO:0016020">
    <property type="term" value="C:membrane"/>
    <property type="evidence" value="ECO:0007669"/>
    <property type="project" value="GOC"/>
</dbReference>
<dbReference type="GO" id="GO:0009252">
    <property type="term" value="P:peptidoglycan biosynthetic process"/>
    <property type="evidence" value="ECO:0007669"/>
    <property type="project" value="UniProtKB-UniRule"/>
</dbReference>
<feature type="binding site" evidence="18">
    <location>
        <position position="170"/>
    </location>
    <ligand>
        <name>UDP-N-acetyl-alpha-D-glucosamine</name>
        <dbReference type="ChEBI" id="CHEBI:57705"/>
    </ligand>
</feature>
<keyword evidence="12 18" id="KW-0511">Multifunctional enzyme</keyword>
<comment type="subunit">
    <text evidence="18">Homotrimer.</text>
</comment>
<evidence type="ECO:0000256" key="17">
    <source>
        <dbReference type="ARBA" id="ARBA00049628"/>
    </source>
</evidence>
<evidence type="ECO:0000256" key="16">
    <source>
        <dbReference type="ARBA" id="ARBA00048493"/>
    </source>
</evidence>
<dbReference type="GO" id="GO:0006048">
    <property type="term" value="P:UDP-N-acetylglucosamine biosynthetic process"/>
    <property type="evidence" value="ECO:0007669"/>
    <property type="project" value="UniProtKB-UniPathway"/>
</dbReference>
<dbReference type="InterPro" id="IPR001451">
    <property type="entry name" value="Hexapep"/>
</dbReference>
<dbReference type="InterPro" id="IPR025877">
    <property type="entry name" value="MobA-like_NTP_Trfase"/>
</dbReference>
<evidence type="ECO:0000256" key="15">
    <source>
        <dbReference type="ARBA" id="ARBA00048247"/>
    </source>
</evidence>
<dbReference type="SUPFAM" id="SSF51161">
    <property type="entry name" value="Trimeric LpxA-like enzymes"/>
    <property type="match status" value="1"/>
</dbReference>
<dbReference type="GO" id="GO:0071555">
    <property type="term" value="P:cell wall organization"/>
    <property type="evidence" value="ECO:0007669"/>
    <property type="project" value="UniProtKB-KW"/>
</dbReference>
<feature type="binding site" evidence="18">
    <location>
        <position position="388"/>
    </location>
    <ligand>
        <name>acetyl-CoA</name>
        <dbReference type="ChEBI" id="CHEBI:57288"/>
    </ligand>
</feature>
<dbReference type="CDD" id="cd03353">
    <property type="entry name" value="LbH_GlmU_C"/>
    <property type="match status" value="1"/>
</dbReference>
<dbReference type="InterPro" id="IPR029044">
    <property type="entry name" value="Nucleotide-diphossugar_trans"/>
</dbReference>
<evidence type="ECO:0000256" key="10">
    <source>
        <dbReference type="ARBA" id="ARBA00022960"/>
    </source>
</evidence>
<comment type="similarity">
    <text evidence="2 18">In the C-terminal section; belongs to the transferase hexapeptide repeat family.</text>
</comment>
<dbReference type="InterPro" id="IPR038009">
    <property type="entry name" value="GlmU_C_LbH"/>
</dbReference>